<evidence type="ECO:0000259" key="2">
    <source>
        <dbReference type="Pfam" id="PF03372"/>
    </source>
</evidence>
<dbReference type="InterPro" id="IPR000477">
    <property type="entry name" value="RT_dom"/>
</dbReference>
<gene>
    <name evidence="4" type="ORF">Scaly_3003700</name>
</gene>
<dbReference type="SUPFAM" id="SSF56219">
    <property type="entry name" value="DNase I-like"/>
    <property type="match status" value="1"/>
</dbReference>
<dbReference type="SUPFAM" id="SSF56672">
    <property type="entry name" value="DNA/RNA polymerases"/>
    <property type="match status" value="1"/>
</dbReference>
<feature type="domain" description="DUF4283" evidence="3">
    <location>
        <begin position="105"/>
        <end position="182"/>
    </location>
</feature>
<dbReference type="Pfam" id="PF00078">
    <property type="entry name" value="RVT_1"/>
    <property type="match status" value="2"/>
</dbReference>
<dbReference type="InterPro" id="IPR025558">
    <property type="entry name" value="DUF4283"/>
</dbReference>
<name>A0AAW2KFA4_9LAMI</name>
<dbReference type="InterPro" id="IPR036691">
    <property type="entry name" value="Endo/exonu/phosph_ase_sf"/>
</dbReference>
<feature type="domain" description="Reverse transcriptase" evidence="1">
    <location>
        <begin position="790"/>
        <end position="895"/>
    </location>
</feature>
<reference evidence="4" key="2">
    <citation type="journal article" date="2024" name="Plant">
        <title>Genomic evolution and insights into agronomic trait innovations of Sesamum species.</title>
        <authorList>
            <person name="Miao H."/>
            <person name="Wang L."/>
            <person name="Qu L."/>
            <person name="Liu H."/>
            <person name="Sun Y."/>
            <person name="Le M."/>
            <person name="Wang Q."/>
            <person name="Wei S."/>
            <person name="Zheng Y."/>
            <person name="Lin W."/>
            <person name="Duan Y."/>
            <person name="Cao H."/>
            <person name="Xiong S."/>
            <person name="Wang X."/>
            <person name="Wei L."/>
            <person name="Li C."/>
            <person name="Ma Q."/>
            <person name="Ju M."/>
            <person name="Zhao R."/>
            <person name="Li G."/>
            <person name="Mu C."/>
            <person name="Tian Q."/>
            <person name="Mei H."/>
            <person name="Zhang T."/>
            <person name="Gao T."/>
            <person name="Zhang H."/>
        </authorList>
    </citation>
    <scope>NUCLEOTIDE SEQUENCE</scope>
    <source>
        <strain evidence="4">KEN8</strain>
    </source>
</reference>
<dbReference type="EMBL" id="JACGWM010000439">
    <property type="protein sequence ID" value="KAL0304927.1"/>
    <property type="molecule type" value="Genomic_DNA"/>
</dbReference>
<evidence type="ECO:0000313" key="4">
    <source>
        <dbReference type="EMBL" id="KAL0304927.1"/>
    </source>
</evidence>
<dbReference type="Pfam" id="PF14111">
    <property type="entry name" value="DUF4283"/>
    <property type="match status" value="1"/>
</dbReference>
<dbReference type="PANTHER" id="PTHR33116:SF84">
    <property type="entry name" value="RNA-DIRECTED DNA POLYMERASE"/>
    <property type="match status" value="1"/>
</dbReference>
<sequence>MCCAASNRGFGGLGVKEGRGSVHENPDCPSQLGSTLPLTVQEDQSDQALPVIYVGNVKLQAGPVDNIAGAFLQSSRKTLHFVPPTRQNGEVIIRPTKEVVDNGSKKWHTTAVGYFLGRRPYFPQLEAFVRANWKGLQHVSATSSGFFFFRFHTRIAMEDVIEGGPWLFQGQPIVLQCWEQGMSLRRQQHTFVPVWIRLKHLPMEYWTEEGLSTVASGIGTPLYSDGITKDCSRLDYARVCVMLNYNSELPKHLVVISPVLRNGKEDPKRVDVEYEWLPQKCTNCCSLGHVETSARPINTELAGASNSVCNNFRPSGLVQPDSWWLMIKAASWNVRGLNGLDHQRAVEQLVSDHKLTFLGLIETRVSQVNVQRIRRTLLPNWSWFDDYSGPAGRIWLVWDSSEVDVEILRVESQLIHCRASNKRMHTRCLISVLYGDYDIIPRRTLWGALCNLSTVITDEPWLVLGDFNAVLDDSERRGESLWKRLDRMLVNMAWLDTWPDSSYICALPSTSDHSPLILSGMNRNDEHVAFRFDNYLTHLPGFLSSVEEIWKHRIAGTAMYETVCKLKLLKAEFRRQKKMKGNLTENVSKAKSFLDKAQALFTTHKEDIFLNLVKCCRRVFSVAVNLEIIMLKQRAKLRWMKHGDQSSKIFFRKINASRVKQRVFQIKTVGGDLLTAQQDVTQEFISYFQNLLGGSSQHRRQNLEFLRSELKHTITTTEASLLTAPVTQSEVKEAFFDIDVESAPGPDGYTAAFYRTAWPVVGQTVFQAVGEFFRTGKLLKQINTTLIVLIPKVNLPIYVSDYRPISCCNVLYKAITKILVKRMQRVLPLLIDYSQTAFVPGRSIIDNVLLAQELLAGYNQRRLPQRCTLKVDIQKAYDSVEWDFLLEVLRVRNAAEFQYHWKCKELGLTNLCFADDVLLFCKAQLSSIKVLTDTLTEFATLSGLQVNPAKSQIILSSSVQQERHQILAYLGFQEGSLPIRYLGIPLTSSRLTIADCRPLIDKVDARLAGWNNQTLSYAGRLQLIKSVLSSLNTYWASAFILPKGVLKSLEKKMRWFLWHGTSGSGNAKATSFYNWTFNGASGSWSWKKLLKLRPLLRRGVTYKIGDGSSFNLWQDAWHERGPLCLTFPLGPRVTGLPLTTPLSSVLQSNQWCWPAETDAEIIAQLPPTDPTVADVICWNSSSGKYSIKSAVSLIQPSNPRVFWYGLLQGKFKIPRHGFILWLAILEKLSTMDKPWVPRAENGCVLCGGLFDETGRGLTWASKKWRGNHLVNAAYRATLAALVYHLWTERNNRKFTSTSSPAESIASRVLEDVRIRILAADCPPSLQVHNLYRVWHLAWQIGT</sequence>
<evidence type="ECO:0008006" key="5">
    <source>
        <dbReference type="Google" id="ProtNLM"/>
    </source>
</evidence>
<evidence type="ECO:0000259" key="3">
    <source>
        <dbReference type="Pfam" id="PF14111"/>
    </source>
</evidence>
<organism evidence="4">
    <name type="scientific">Sesamum calycinum</name>
    <dbReference type="NCBI Taxonomy" id="2727403"/>
    <lineage>
        <taxon>Eukaryota</taxon>
        <taxon>Viridiplantae</taxon>
        <taxon>Streptophyta</taxon>
        <taxon>Embryophyta</taxon>
        <taxon>Tracheophyta</taxon>
        <taxon>Spermatophyta</taxon>
        <taxon>Magnoliopsida</taxon>
        <taxon>eudicotyledons</taxon>
        <taxon>Gunneridae</taxon>
        <taxon>Pentapetalae</taxon>
        <taxon>asterids</taxon>
        <taxon>lamiids</taxon>
        <taxon>Lamiales</taxon>
        <taxon>Pedaliaceae</taxon>
        <taxon>Sesamum</taxon>
    </lineage>
</organism>
<dbReference type="CDD" id="cd01650">
    <property type="entry name" value="RT_nLTR_like"/>
    <property type="match status" value="1"/>
</dbReference>
<evidence type="ECO:0000259" key="1">
    <source>
        <dbReference type="Pfam" id="PF00078"/>
    </source>
</evidence>
<feature type="domain" description="Endonuclease/exonuclease/phosphatase" evidence="2">
    <location>
        <begin position="330"/>
        <end position="513"/>
    </location>
</feature>
<dbReference type="Gene3D" id="3.60.10.10">
    <property type="entry name" value="Endonuclease/exonuclease/phosphatase"/>
    <property type="match status" value="1"/>
</dbReference>
<protein>
    <recommendedName>
        <fullName evidence="5">Reverse transcriptase domain-containing protein</fullName>
    </recommendedName>
</protein>
<accession>A0AAW2KFA4</accession>
<dbReference type="Pfam" id="PF03372">
    <property type="entry name" value="Exo_endo_phos"/>
    <property type="match status" value="1"/>
</dbReference>
<feature type="domain" description="Reverse transcriptase" evidence="1">
    <location>
        <begin position="903"/>
        <end position="985"/>
    </location>
</feature>
<dbReference type="PANTHER" id="PTHR33116">
    <property type="entry name" value="REVERSE TRANSCRIPTASE ZINC-BINDING DOMAIN-CONTAINING PROTEIN-RELATED-RELATED"/>
    <property type="match status" value="1"/>
</dbReference>
<proteinExistence type="predicted"/>
<reference evidence="4" key="1">
    <citation type="submission" date="2020-06" db="EMBL/GenBank/DDBJ databases">
        <authorList>
            <person name="Li T."/>
            <person name="Hu X."/>
            <person name="Zhang T."/>
            <person name="Song X."/>
            <person name="Zhang H."/>
            <person name="Dai N."/>
            <person name="Sheng W."/>
            <person name="Hou X."/>
            <person name="Wei L."/>
        </authorList>
    </citation>
    <scope>NUCLEOTIDE SEQUENCE</scope>
    <source>
        <strain evidence="4">KEN8</strain>
        <tissue evidence="4">Leaf</tissue>
    </source>
</reference>
<comment type="caution">
    <text evidence="4">The sequence shown here is derived from an EMBL/GenBank/DDBJ whole genome shotgun (WGS) entry which is preliminary data.</text>
</comment>
<dbReference type="GO" id="GO:0003824">
    <property type="term" value="F:catalytic activity"/>
    <property type="evidence" value="ECO:0007669"/>
    <property type="project" value="InterPro"/>
</dbReference>
<dbReference type="InterPro" id="IPR005135">
    <property type="entry name" value="Endo/exonuclease/phosphatase"/>
</dbReference>
<dbReference type="InterPro" id="IPR043502">
    <property type="entry name" value="DNA/RNA_pol_sf"/>
</dbReference>